<comment type="caution">
    <text evidence="1">The sequence shown here is derived from an EMBL/GenBank/DDBJ whole genome shotgun (WGS) entry which is preliminary data.</text>
</comment>
<evidence type="ECO:0000313" key="1">
    <source>
        <dbReference type="EMBL" id="MCI52746.1"/>
    </source>
</evidence>
<organism evidence="1 2">
    <name type="scientific">Trifolium medium</name>
    <dbReference type="NCBI Taxonomy" id="97028"/>
    <lineage>
        <taxon>Eukaryota</taxon>
        <taxon>Viridiplantae</taxon>
        <taxon>Streptophyta</taxon>
        <taxon>Embryophyta</taxon>
        <taxon>Tracheophyta</taxon>
        <taxon>Spermatophyta</taxon>
        <taxon>Magnoliopsida</taxon>
        <taxon>eudicotyledons</taxon>
        <taxon>Gunneridae</taxon>
        <taxon>Pentapetalae</taxon>
        <taxon>rosids</taxon>
        <taxon>fabids</taxon>
        <taxon>Fabales</taxon>
        <taxon>Fabaceae</taxon>
        <taxon>Papilionoideae</taxon>
        <taxon>50 kb inversion clade</taxon>
        <taxon>NPAAA clade</taxon>
        <taxon>Hologalegina</taxon>
        <taxon>IRL clade</taxon>
        <taxon>Trifolieae</taxon>
        <taxon>Trifolium</taxon>
    </lineage>
</organism>
<proteinExistence type="predicted"/>
<keyword evidence="2" id="KW-1185">Reference proteome</keyword>
<dbReference type="AlphaFoldDB" id="A0A392SXY5"/>
<accession>A0A392SXY5</accession>
<protein>
    <submittedName>
        <fullName evidence="1">Uncharacterized protein</fullName>
    </submittedName>
</protein>
<reference evidence="1 2" key="1">
    <citation type="journal article" date="2018" name="Front. Plant Sci.">
        <title>Red Clover (Trifolium pratense) and Zigzag Clover (T. medium) - A Picture of Genomic Similarities and Differences.</title>
        <authorList>
            <person name="Dluhosova J."/>
            <person name="Istvanek J."/>
            <person name="Nedelnik J."/>
            <person name="Repkova J."/>
        </authorList>
    </citation>
    <scope>NUCLEOTIDE SEQUENCE [LARGE SCALE GENOMIC DNA]</scope>
    <source>
        <strain evidence="2">cv. 10/8</strain>
        <tissue evidence="1">Leaf</tissue>
    </source>
</reference>
<name>A0A392SXY5_9FABA</name>
<evidence type="ECO:0000313" key="2">
    <source>
        <dbReference type="Proteomes" id="UP000265520"/>
    </source>
</evidence>
<feature type="non-terminal residue" evidence="1">
    <location>
        <position position="33"/>
    </location>
</feature>
<sequence length="33" mass="3856">MAVSSHFDVHQHSWEMEFCQNSDFCAPESALER</sequence>
<dbReference type="EMBL" id="LXQA010452258">
    <property type="protein sequence ID" value="MCI52746.1"/>
    <property type="molecule type" value="Genomic_DNA"/>
</dbReference>
<dbReference type="Proteomes" id="UP000265520">
    <property type="component" value="Unassembled WGS sequence"/>
</dbReference>